<dbReference type="EMBL" id="JACJVP010000006">
    <property type="protein sequence ID" value="MBB6670121.1"/>
    <property type="molecule type" value="Genomic_DNA"/>
</dbReference>
<evidence type="ECO:0000256" key="4">
    <source>
        <dbReference type="ARBA" id="ARBA00022692"/>
    </source>
</evidence>
<evidence type="ECO:0000256" key="5">
    <source>
        <dbReference type="ARBA" id="ARBA00022989"/>
    </source>
</evidence>
<comment type="similarity">
    <text evidence="7">Belongs to the binding-protein-dependent transport system permease family.</text>
</comment>
<keyword evidence="5 7" id="KW-1133">Transmembrane helix</keyword>
<evidence type="ECO:0000256" key="1">
    <source>
        <dbReference type="ARBA" id="ARBA00004651"/>
    </source>
</evidence>
<keyword evidence="10" id="KW-1185">Reference proteome</keyword>
<dbReference type="Pfam" id="PF00528">
    <property type="entry name" value="BPD_transp_1"/>
    <property type="match status" value="1"/>
</dbReference>
<sequence length="329" mass="36845">MSGLERLQQAEAAHRPVHRESLLSRFKEGCRRFKAQLPLQGMVLPGIVWLIIFCYVPMYGIIIAFKDFRITEGFFAGPWVGLKHFDAFFSDPFALKAITNTLIISALKLVFGFPAPIIFALLLNEVRSLMFKRVAQTVSYLPFFISWVVMVSLMQTILSLDGPLNSLLMQLGLIHQRISFLAQPELFRAIAVLSDLWKGIGWGSIIYLAAISSIPQDMYESAYMDGANRFQRIIHITIPSIMPTIVILLILSVSGILGSNFEQHFLLGNKMVSETAETIDTYVFRTGIQAGRYSYATAIGLACSIVSFFLLISADRIARLMTKGEKGLF</sequence>
<protein>
    <submittedName>
        <fullName evidence="9">Sugar ABC transporter permease</fullName>
    </submittedName>
</protein>
<accession>A0A7X0VDX0</accession>
<evidence type="ECO:0000259" key="8">
    <source>
        <dbReference type="PROSITE" id="PS50928"/>
    </source>
</evidence>
<dbReference type="InterPro" id="IPR035906">
    <property type="entry name" value="MetI-like_sf"/>
</dbReference>
<dbReference type="GO" id="GO:0005886">
    <property type="term" value="C:plasma membrane"/>
    <property type="evidence" value="ECO:0007669"/>
    <property type="project" value="UniProtKB-SubCell"/>
</dbReference>
<evidence type="ECO:0000256" key="2">
    <source>
        <dbReference type="ARBA" id="ARBA00022448"/>
    </source>
</evidence>
<proteinExistence type="inferred from homology"/>
<feature type="transmembrane region" description="Helical" evidence="7">
    <location>
        <begin position="102"/>
        <end position="126"/>
    </location>
</feature>
<feature type="transmembrane region" description="Helical" evidence="7">
    <location>
        <begin position="41"/>
        <end position="65"/>
    </location>
</feature>
<dbReference type="PANTHER" id="PTHR43227">
    <property type="entry name" value="BLL4140 PROTEIN"/>
    <property type="match status" value="1"/>
</dbReference>
<comment type="caution">
    <text evidence="9">The sequence shown here is derived from an EMBL/GenBank/DDBJ whole genome shotgun (WGS) entry which is preliminary data.</text>
</comment>
<evidence type="ECO:0000313" key="10">
    <source>
        <dbReference type="Proteomes" id="UP000547209"/>
    </source>
</evidence>
<gene>
    <name evidence="9" type="ORF">H7C19_05415</name>
</gene>
<evidence type="ECO:0000256" key="7">
    <source>
        <dbReference type="RuleBase" id="RU363032"/>
    </source>
</evidence>
<comment type="subcellular location">
    <subcellularLocation>
        <location evidence="1 7">Cell membrane</location>
        <topology evidence="1 7">Multi-pass membrane protein</topology>
    </subcellularLocation>
</comment>
<dbReference type="AlphaFoldDB" id="A0A7X0VDX0"/>
<keyword evidence="2 7" id="KW-0813">Transport</keyword>
<feature type="transmembrane region" description="Helical" evidence="7">
    <location>
        <begin position="196"/>
        <end position="215"/>
    </location>
</feature>
<dbReference type="SUPFAM" id="SSF161098">
    <property type="entry name" value="MetI-like"/>
    <property type="match status" value="1"/>
</dbReference>
<feature type="transmembrane region" description="Helical" evidence="7">
    <location>
        <begin position="138"/>
        <end position="158"/>
    </location>
</feature>
<keyword evidence="3" id="KW-1003">Cell membrane</keyword>
<organism evidence="9 10">
    <name type="scientific">Cohnella nanjingensis</name>
    <dbReference type="NCBI Taxonomy" id="1387779"/>
    <lineage>
        <taxon>Bacteria</taxon>
        <taxon>Bacillati</taxon>
        <taxon>Bacillota</taxon>
        <taxon>Bacilli</taxon>
        <taxon>Bacillales</taxon>
        <taxon>Paenibacillaceae</taxon>
        <taxon>Cohnella</taxon>
    </lineage>
</organism>
<evidence type="ECO:0000256" key="3">
    <source>
        <dbReference type="ARBA" id="ARBA00022475"/>
    </source>
</evidence>
<dbReference type="PANTHER" id="PTHR43227:SF11">
    <property type="entry name" value="BLL4140 PROTEIN"/>
    <property type="match status" value="1"/>
</dbReference>
<dbReference type="RefSeq" id="WP_185141616.1">
    <property type="nucleotide sequence ID" value="NZ_JACJVP010000006.1"/>
</dbReference>
<feature type="domain" description="ABC transmembrane type-1" evidence="8">
    <location>
        <begin position="98"/>
        <end position="314"/>
    </location>
</feature>
<name>A0A7X0VDX0_9BACL</name>
<dbReference type="GO" id="GO:0055085">
    <property type="term" value="P:transmembrane transport"/>
    <property type="evidence" value="ECO:0007669"/>
    <property type="project" value="InterPro"/>
</dbReference>
<dbReference type="Gene3D" id="1.10.3720.10">
    <property type="entry name" value="MetI-like"/>
    <property type="match status" value="1"/>
</dbReference>
<feature type="transmembrane region" description="Helical" evidence="7">
    <location>
        <begin position="236"/>
        <end position="257"/>
    </location>
</feature>
<evidence type="ECO:0000313" key="9">
    <source>
        <dbReference type="EMBL" id="MBB6670121.1"/>
    </source>
</evidence>
<dbReference type="Proteomes" id="UP000547209">
    <property type="component" value="Unassembled WGS sequence"/>
</dbReference>
<feature type="transmembrane region" description="Helical" evidence="7">
    <location>
        <begin position="293"/>
        <end position="314"/>
    </location>
</feature>
<dbReference type="CDD" id="cd06261">
    <property type="entry name" value="TM_PBP2"/>
    <property type="match status" value="1"/>
</dbReference>
<dbReference type="InterPro" id="IPR050809">
    <property type="entry name" value="UgpAE/MalFG_permease"/>
</dbReference>
<dbReference type="PROSITE" id="PS50928">
    <property type="entry name" value="ABC_TM1"/>
    <property type="match status" value="1"/>
</dbReference>
<evidence type="ECO:0000256" key="6">
    <source>
        <dbReference type="ARBA" id="ARBA00023136"/>
    </source>
</evidence>
<reference evidence="9 10" key="1">
    <citation type="submission" date="2020-08" db="EMBL/GenBank/DDBJ databases">
        <title>Cohnella phylogeny.</title>
        <authorList>
            <person name="Dunlap C."/>
        </authorList>
    </citation>
    <scope>NUCLEOTIDE SEQUENCE [LARGE SCALE GENOMIC DNA]</scope>
    <source>
        <strain evidence="9 10">DSM 28246</strain>
    </source>
</reference>
<dbReference type="InterPro" id="IPR000515">
    <property type="entry name" value="MetI-like"/>
</dbReference>
<keyword evidence="4 7" id="KW-0812">Transmembrane</keyword>
<keyword evidence="6 7" id="KW-0472">Membrane</keyword>